<dbReference type="Proteomes" id="UP000242957">
    <property type="component" value="Unassembled WGS sequence"/>
</dbReference>
<keyword evidence="3" id="KW-1185">Reference proteome</keyword>
<dbReference type="OrthoDB" id="9133049at2"/>
<dbReference type="RefSeq" id="WP_084313674.1">
    <property type="nucleotide sequence ID" value="NZ_FNIJ01000015.1"/>
</dbReference>
<sequence>MNTKKTKKIGLALLIASAGLLAYGTATGQVIAVPLEAAPAFAGHIGQAILKDRGSETSVNLYYSGAPDNAALPLHLYAYIYPGSCESPGAQPAYELNRIVTTQHDFFGDTTGLSRTAPVSMDELRSGDYSIVLRSSPADGNQDLFCGEIR</sequence>
<proteinExistence type="predicted"/>
<feature type="chain" id="PRO_5017422697" evidence="1">
    <location>
        <begin position="29"/>
        <end position="150"/>
    </location>
</feature>
<dbReference type="EMBL" id="FNIJ01000015">
    <property type="protein sequence ID" value="SDO77184.1"/>
    <property type="molecule type" value="Genomic_DNA"/>
</dbReference>
<organism evidence="2 3">
    <name type="scientific">Pseudomonas jinjuensis</name>
    <dbReference type="NCBI Taxonomy" id="198616"/>
    <lineage>
        <taxon>Bacteria</taxon>
        <taxon>Pseudomonadati</taxon>
        <taxon>Pseudomonadota</taxon>
        <taxon>Gammaproteobacteria</taxon>
        <taxon>Pseudomonadales</taxon>
        <taxon>Pseudomonadaceae</taxon>
        <taxon>Pseudomonas</taxon>
    </lineage>
</organism>
<keyword evidence="1" id="KW-0732">Signal</keyword>
<gene>
    <name evidence="2" type="ORF">SAMN05216193_115153</name>
</gene>
<evidence type="ECO:0000313" key="3">
    <source>
        <dbReference type="Proteomes" id="UP000242957"/>
    </source>
</evidence>
<accession>A0A1H0M9V8</accession>
<evidence type="ECO:0000313" key="2">
    <source>
        <dbReference type="EMBL" id="SDO77184.1"/>
    </source>
</evidence>
<protein>
    <submittedName>
        <fullName evidence="2">Uncharacterized protein</fullName>
    </submittedName>
</protein>
<name>A0A1H0M9V8_9PSED</name>
<dbReference type="AlphaFoldDB" id="A0A1H0M9V8"/>
<evidence type="ECO:0000256" key="1">
    <source>
        <dbReference type="SAM" id="SignalP"/>
    </source>
</evidence>
<reference evidence="3" key="1">
    <citation type="submission" date="2016-10" db="EMBL/GenBank/DDBJ databases">
        <authorList>
            <person name="Varghese N."/>
            <person name="Submissions S."/>
        </authorList>
    </citation>
    <scope>NUCLEOTIDE SEQUENCE [LARGE SCALE GENOMIC DNA]</scope>
    <source>
        <strain evidence="3">JCM 21621</strain>
    </source>
</reference>
<feature type="signal peptide" evidence="1">
    <location>
        <begin position="1"/>
        <end position="28"/>
    </location>
</feature>